<keyword evidence="3" id="KW-1185">Reference proteome</keyword>
<accession>A0A0E3K0P7</accession>
<sequence length="473" mass="51838">MKKNKFMLSLLLTTIIAGGTFLNVKAADVSHQRIFGSDRYQTSINASKTFLGDEKPKNIIVTYGENYPDALSAGLLAKKLNAPIILISNIDSQDKGTYDYLKNIYSSDTKVTIIGGTGVVSSVTESKIKDIGYNINRIQGTDRYETNRKVIQNCEVSEGTPVVITSGEGFADALSANNIVSKLGYPVFMTAKDSIDQQSVEYIKGLKPSKIIVVGGPGVVANNVVQTLSDQITTIKKDKFINLDRWFGLDRYETSSVVLENLYHSEYNPQKDLIVASGENFPDALVSSPLQNKLNAPLVLAANNGQSSYIATGFNINPSSINIFGGTGVLGDSSVTQLKNDISKNINGIEEAGKKFTYDMANRIYNLKDSVYNEDYSVIENLLDKSSANYNASATALNSFKDMVNKANTVQDGNRKNININVLEDDGSGNIMEAKYQNEYIIDGKSVSIVYTFLVNKNDLTKLQINKLEFIQN</sequence>
<dbReference type="PANTHER" id="PTHR30032:SF8">
    <property type="entry name" value="GERMINATION-SPECIFIC N-ACETYLMURAMOYL-L-ALANINE AMIDASE"/>
    <property type="match status" value="1"/>
</dbReference>
<proteinExistence type="predicted"/>
<dbReference type="Gene3D" id="3.40.50.12090">
    <property type="match status" value="2"/>
</dbReference>
<dbReference type="PANTHER" id="PTHR30032">
    <property type="entry name" value="N-ACETYLMURAMOYL-L-ALANINE AMIDASE-RELATED"/>
    <property type="match status" value="1"/>
</dbReference>
<gene>
    <name evidence="2" type="ORF">CSCA_2077</name>
</gene>
<dbReference type="STRING" id="1548.CSCA_2077"/>
<feature type="chain" id="PRO_5002411007" description="Cell wall binding repeat 2-containing protein" evidence="1">
    <location>
        <begin position="27"/>
        <end position="473"/>
    </location>
</feature>
<dbReference type="EMBL" id="CP009933">
    <property type="protein sequence ID" value="AKA69202.1"/>
    <property type="molecule type" value="Genomic_DNA"/>
</dbReference>
<evidence type="ECO:0000256" key="1">
    <source>
        <dbReference type="SAM" id="SignalP"/>
    </source>
</evidence>
<dbReference type="AlphaFoldDB" id="A0A0E3K0P7"/>
<dbReference type="HOGENOM" id="CLU_028455_4_2_9"/>
<dbReference type="KEGG" id="csq:CSCA_2077"/>
<feature type="signal peptide" evidence="1">
    <location>
        <begin position="1"/>
        <end position="26"/>
    </location>
</feature>
<protein>
    <recommendedName>
        <fullName evidence="4">Cell wall binding repeat 2-containing protein</fullName>
    </recommendedName>
</protein>
<dbReference type="RefSeq" id="WP_029162987.1">
    <property type="nucleotide sequence ID" value="NZ_CP009933.1"/>
</dbReference>
<organism evidence="2 3">
    <name type="scientific">Clostridium scatologenes</name>
    <dbReference type="NCBI Taxonomy" id="1548"/>
    <lineage>
        <taxon>Bacteria</taxon>
        <taxon>Bacillati</taxon>
        <taxon>Bacillota</taxon>
        <taxon>Clostridia</taxon>
        <taxon>Eubacteriales</taxon>
        <taxon>Clostridiaceae</taxon>
        <taxon>Clostridium</taxon>
    </lineage>
</organism>
<dbReference type="InterPro" id="IPR007253">
    <property type="entry name" value="Cell_wall-bd_2"/>
</dbReference>
<dbReference type="InterPro" id="IPR051922">
    <property type="entry name" value="Bact_Sporulation_Assoc"/>
</dbReference>
<keyword evidence="1" id="KW-0732">Signal</keyword>
<name>A0A0E3K0P7_CLOSL</name>
<reference evidence="2 3" key="1">
    <citation type="journal article" date="2015" name="J. Biotechnol.">
        <title>Complete genome sequence of a malodorant-producing acetogen, Clostridium scatologenes ATCC 25775(T).</title>
        <authorList>
            <person name="Zhu Z."/>
            <person name="Guo T."/>
            <person name="Zheng H."/>
            <person name="Song T."/>
            <person name="Ouyang P."/>
            <person name="Xie J."/>
        </authorList>
    </citation>
    <scope>NUCLEOTIDE SEQUENCE [LARGE SCALE GENOMIC DNA]</scope>
    <source>
        <strain evidence="2 3">ATCC 25775</strain>
    </source>
</reference>
<dbReference type="Proteomes" id="UP000033115">
    <property type="component" value="Chromosome"/>
</dbReference>
<evidence type="ECO:0000313" key="3">
    <source>
        <dbReference type="Proteomes" id="UP000033115"/>
    </source>
</evidence>
<evidence type="ECO:0000313" key="2">
    <source>
        <dbReference type="EMBL" id="AKA69202.1"/>
    </source>
</evidence>
<evidence type="ECO:0008006" key="4">
    <source>
        <dbReference type="Google" id="ProtNLM"/>
    </source>
</evidence>
<dbReference type="Pfam" id="PF04122">
    <property type="entry name" value="CW_binding_2"/>
    <property type="match status" value="3"/>
</dbReference>